<dbReference type="GO" id="GO:0006508">
    <property type="term" value="P:proteolysis"/>
    <property type="evidence" value="ECO:0007669"/>
    <property type="project" value="UniProtKB-KW"/>
</dbReference>
<comment type="function">
    <text evidence="2">Secreted tripeptidyl-peptidase which degrades proteins at acidic pHs and is involved in virulence.</text>
</comment>
<dbReference type="GO" id="GO:0046872">
    <property type="term" value="F:metal ion binding"/>
    <property type="evidence" value="ECO:0007669"/>
    <property type="project" value="UniProtKB-UniRule"/>
</dbReference>
<feature type="binding site" evidence="15">
    <location>
        <position position="520"/>
    </location>
    <ligand>
        <name>Ca(2+)</name>
        <dbReference type="ChEBI" id="CHEBI:29108"/>
    </ligand>
</feature>
<dbReference type="InterPro" id="IPR000209">
    <property type="entry name" value="Peptidase_S8/S53_dom"/>
</dbReference>
<dbReference type="GO" id="GO:0005576">
    <property type="term" value="C:extracellular region"/>
    <property type="evidence" value="ECO:0007669"/>
    <property type="project" value="UniProtKB-SubCell"/>
</dbReference>
<comment type="caution">
    <text evidence="18">The sequence shown here is derived from an EMBL/GenBank/DDBJ whole genome shotgun (WGS) entry which is preliminary data.</text>
</comment>
<comment type="cofactor">
    <cofactor evidence="15">
        <name>Ca(2+)</name>
        <dbReference type="ChEBI" id="CHEBI:29108"/>
    </cofactor>
    <text evidence="15">Binds 1 Ca(2+) ion per subunit.</text>
</comment>
<comment type="subcellular location">
    <subcellularLocation>
        <location evidence="3">Secreted</location>
        <location evidence="3">Extracellular space</location>
    </subcellularLocation>
</comment>
<dbReference type="AlphaFoldDB" id="A0A9P7ZQB6"/>
<reference evidence="18" key="1">
    <citation type="journal article" date="2021" name="IMA Fungus">
        <title>Genomic characterization of three marine fungi, including Emericellopsis atlantica sp. nov. with signatures of a generalist lifestyle and marine biomass degradation.</title>
        <authorList>
            <person name="Hagestad O.C."/>
            <person name="Hou L."/>
            <person name="Andersen J.H."/>
            <person name="Hansen E.H."/>
            <person name="Altermark B."/>
            <person name="Li C."/>
            <person name="Kuhnert E."/>
            <person name="Cox R.J."/>
            <person name="Crous P.W."/>
            <person name="Spatafora J.W."/>
            <person name="Lail K."/>
            <person name="Amirebrahimi M."/>
            <person name="Lipzen A."/>
            <person name="Pangilinan J."/>
            <person name="Andreopoulos W."/>
            <person name="Hayes R.D."/>
            <person name="Ng V."/>
            <person name="Grigoriev I.V."/>
            <person name="Jackson S.A."/>
            <person name="Sutton T.D.S."/>
            <person name="Dobson A.D.W."/>
            <person name="Rama T."/>
        </authorList>
    </citation>
    <scope>NUCLEOTIDE SEQUENCE</scope>
    <source>
        <strain evidence="18">TS7</strain>
    </source>
</reference>
<keyword evidence="12" id="KW-0843">Virulence</keyword>
<protein>
    <recommendedName>
        <fullName evidence="4">tripeptidyl-peptidase II</fullName>
        <ecNumber evidence="4">3.4.14.10</ecNumber>
    </recommendedName>
</protein>
<dbReference type="RefSeq" id="XP_046119679.1">
    <property type="nucleotide sequence ID" value="XM_046265620.1"/>
</dbReference>
<dbReference type="PROSITE" id="PS51695">
    <property type="entry name" value="SEDOLISIN"/>
    <property type="match status" value="1"/>
</dbReference>
<feature type="domain" description="Peptidase S53" evidence="17">
    <location>
        <begin position="155"/>
        <end position="539"/>
    </location>
</feature>
<feature type="binding site" evidence="15">
    <location>
        <position position="486"/>
    </location>
    <ligand>
        <name>Ca(2+)</name>
        <dbReference type="ChEBI" id="CHEBI:29108"/>
    </ligand>
</feature>
<dbReference type="CDD" id="cd04056">
    <property type="entry name" value="Peptidases_S53"/>
    <property type="match status" value="1"/>
</dbReference>
<evidence type="ECO:0000256" key="2">
    <source>
        <dbReference type="ARBA" id="ARBA00002451"/>
    </source>
</evidence>
<dbReference type="InterPro" id="IPR050819">
    <property type="entry name" value="Tripeptidyl-peptidase_I"/>
</dbReference>
<dbReference type="Pfam" id="PF09286">
    <property type="entry name" value="Pro-kuma_activ"/>
    <property type="match status" value="1"/>
</dbReference>
<evidence type="ECO:0000256" key="11">
    <source>
        <dbReference type="ARBA" id="ARBA00022837"/>
    </source>
</evidence>
<dbReference type="EMBL" id="MU251250">
    <property type="protein sequence ID" value="KAG9255755.1"/>
    <property type="molecule type" value="Genomic_DNA"/>
</dbReference>
<keyword evidence="8" id="KW-0732">Signal</keyword>
<dbReference type="SUPFAM" id="SSF52743">
    <property type="entry name" value="Subtilisin-like"/>
    <property type="match status" value="1"/>
</dbReference>
<dbReference type="GO" id="GO:0004252">
    <property type="term" value="F:serine-type endopeptidase activity"/>
    <property type="evidence" value="ECO:0007669"/>
    <property type="project" value="InterPro"/>
</dbReference>
<keyword evidence="7 15" id="KW-0479">Metal-binding</keyword>
<keyword evidence="14" id="KW-0325">Glycoprotein</keyword>
<evidence type="ECO:0000256" key="10">
    <source>
        <dbReference type="ARBA" id="ARBA00022825"/>
    </source>
</evidence>
<evidence type="ECO:0000256" key="4">
    <source>
        <dbReference type="ARBA" id="ARBA00012462"/>
    </source>
</evidence>
<evidence type="ECO:0000313" key="19">
    <source>
        <dbReference type="Proteomes" id="UP000887229"/>
    </source>
</evidence>
<organism evidence="18 19">
    <name type="scientific">Emericellopsis atlantica</name>
    <dbReference type="NCBI Taxonomy" id="2614577"/>
    <lineage>
        <taxon>Eukaryota</taxon>
        <taxon>Fungi</taxon>
        <taxon>Dikarya</taxon>
        <taxon>Ascomycota</taxon>
        <taxon>Pezizomycotina</taxon>
        <taxon>Sordariomycetes</taxon>
        <taxon>Hypocreomycetidae</taxon>
        <taxon>Hypocreales</taxon>
        <taxon>Bionectriaceae</taxon>
        <taxon>Emericellopsis</taxon>
    </lineage>
</organism>
<evidence type="ECO:0000256" key="15">
    <source>
        <dbReference type="PROSITE-ProRule" id="PRU01032"/>
    </source>
</evidence>
<keyword evidence="13" id="KW-0865">Zymogen</keyword>
<dbReference type="InterPro" id="IPR036852">
    <property type="entry name" value="Peptidase_S8/S53_dom_sf"/>
</dbReference>
<dbReference type="OrthoDB" id="409122at2759"/>
<evidence type="ECO:0000256" key="14">
    <source>
        <dbReference type="ARBA" id="ARBA00023180"/>
    </source>
</evidence>
<feature type="region of interest" description="Disordered" evidence="16">
    <location>
        <begin position="109"/>
        <end position="147"/>
    </location>
</feature>
<comment type="catalytic activity">
    <reaction evidence="1">
        <text>Release of an N-terminal tripeptide from a polypeptide.</text>
        <dbReference type="EC" id="3.4.14.10"/>
    </reaction>
</comment>
<dbReference type="Gene3D" id="3.40.50.200">
    <property type="entry name" value="Peptidase S8/S53 domain"/>
    <property type="match status" value="1"/>
</dbReference>
<dbReference type="PANTHER" id="PTHR14218">
    <property type="entry name" value="PROTEASE S8 TRIPEPTIDYL PEPTIDASE I CLN2"/>
    <property type="match status" value="1"/>
</dbReference>
<dbReference type="GeneID" id="70296523"/>
<evidence type="ECO:0000256" key="6">
    <source>
        <dbReference type="ARBA" id="ARBA00022670"/>
    </source>
</evidence>
<proteinExistence type="predicted"/>
<evidence type="ECO:0000256" key="3">
    <source>
        <dbReference type="ARBA" id="ARBA00004239"/>
    </source>
</evidence>
<dbReference type="EC" id="3.4.14.10" evidence="4"/>
<dbReference type="InterPro" id="IPR030400">
    <property type="entry name" value="Sedolisin_dom"/>
</dbReference>
<keyword evidence="19" id="KW-1185">Reference proteome</keyword>
<keyword evidence="6" id="KW-0645">Protease</keyword>
<evidence type="ECO:0000256" key="5">
    <source>
        <dbReference type="ARBA" id="ARBA00022525"/>
    </source>
</evidence>
<comment type="caution">
    <text evidence="15">Lacks conserved residue(s) required for the propagation of feature annotation.</text>
</comment>
<dbReference type="GO" id="GO:0008240">
    <property type="term" value="F:tripeptidyl-peptidase activity"/>
    <property type="evidence" value="ECO:0007669"/>
    <property type="project" value="UniProtKB-EC"/>
</dbReference>
<evidence type="ECO:0000256" key="12">
    <source>
        <dbReference type="ARBA" id="ARBA00023026"/>
    </source>
</evidence>
<dbReference type="SUPFAM" id="SSF54897">
    <property type="entry name" value="Protease propeptides/inhibitors"/>
    <property type="match status" value="1"/>
</dbReference>
<evidence type="ECO:0000256" key="13">
    <source>
        <dbReference type="ARBA" id="ARBA00023145"/>
    </source>
</evidence>
<evidence type="ECO:0000256" key="16">
    <source>
        <dbReference type="SAM" id="MobiDB-lite"/>
    </source>
</evidence>
<evidence type="ECO:0000313" key="18">
    <source>
        <dbReference type="EMBL" id="KAG9255755.1"/>
    </source>
</evidence>
<evidence type="ECO:0000256" key="7">
    <source>
        <dbReference type="ARBA" id="ARBA00022723"/>
    </source>
</evidence>
<sequence>MFIGLHPASHDHFERTVYNIANPHHASYGRHLSRDEAKALLLPPAGASEEVKRWLLSEGVGEGQLVDRGQWLQAHVPMHVARAVSTTPSSLAKRGLDTVPQDVRRHISHAQRAPMSSVGRGTEHKREAPTHGTNAARASTDGFNPDPDMDVCKDTVIPECLFELYNIPDPPVKVNPNTRFGIAGFNQTAQHSELEEFIRRFAPFAEGANFTTVPLNGGSNPQGNNYPSGEANLNIQQAVGMAAGLDIRFMPVGGAYYDYIPDLDVGPGYGLEDFLTFATSLLDLPDDELPQVVSMSYSMHEQVLGAEYCRTACDIFGQLGARGVSVISASGNHGVGGSCQSNDGLNTTTFTVTFPGICPYVTAVGGTVQNQPQTAFNISSGGFSRIFDRPEWQDDAVSAYLEKLGDQWEGLYNPNGAAYPDVAAMAWGYPEMNHGAVEVTGGTSAATPVFASIIALLNNERFNQGKPAMGFLNPWIYSIGNVGFTDITEGKTIGCTGTSYEGLPSSYVPDAGWSAVEGWDPTTGFGTPLYDRLKKLACK</sequence>
<evidence type="ECO:0000256" key="1">
    <source>
        <dbReference type="ARBA" id="ARBA00001910"/>
    </source>
</evidence>
<keyword evidence="11 15" id="KW-0106">Calcium</keyword>
<dbReference type="FunFam" id="3.40.50.200:FF:000015">
    <property type="entry name" value="Tripeptidyl peptidase A"/>
    <property type="match status" value="1"/>
</dbReference>
<gene>
    <name evidence="18" type="ORF">F5Z01DRAFT_680736</name>
</gene>
<evidence type="ECO:0000256" key="9">
    <source>
        <dbReference type="ARBA" id="ARBA00022801"/>
    </source>
</evidence>
<keyword evidence="10" id="KW-0720">Serine protease</keyword>
<dbReference type="PANTHER" id="PTHR14218:SF15">
    <property type="entry name" value="TRIPEPTIDYL-PEPTIDASE 1"/>
    <property type="match status" value="1"/>
</dbReference>
<dbReference type="Pfam" id="PF00082">
    <property type="entry name" value="Peptidase_S8"/>
    <property type="match status" value="1"/>
</dbReference>
<evidence type="ECO:0000256" key="8">
    <source>
        <dbReference type="ARBA" id="ARBA00022729"/>
    </source>
</evidence>
<name>A0A9P7ZQB6_9HYPO</name>
<dbReference type="Proteomes" id="UP000887229">
    <property type="component" value="Unassembled WGS sequence"/>
</dbReference>
<dbReference type="InterPro" id="IPR015366">
    <property type="entry name" value="S53_propep"/>
</dbReference>
<evidence type="ECO:0000259" key="17">
    <source>
        <dbReference type="PROSITE" id="PS51695"/>
    </source>
</evidence>
<keyword evidence="5" id="KW-0964">Secreted</keyword>
<accession>A0A9P7ZQB6</accession>
<keyword evidence="9" id="KW-0378">Hydrolase</keyword>
<feature type="binding site" evidence="15">
    <location>
        <position position="518"/>
    </location>
    <ligand>
        <name>Ca(2+)</name>
        <dbReference type="ChEBI" id="CHEBI:29108"/>
    </ligand>
</feature>
<feature type="binding site" evidence="15">
    <location>
        <position position="487"/>
    </location>
    <ligand>
        <name>Ca(2+)</name>
        <dbReference type="ChEBI" id="CHEBI:29108"/>
    </ligand>
</feature>